<comment type="function">
    <text evidence="6">Regulates transcriptional attenuation of the pyrimidine nucleotide (pyr) operon by binding in a uridine-dependent manner to specific sites on pyr mRNA. This disrupts an antiterminator hairpin in the RNA and favors formation of a downstream transcription terminator, leading to a reduced expression of downstream genes.</text>
</comment>
<dbReference type="PANTHER" id="PTHR11608">
    <property type="entry name" value="BIFUNCTIONAL PROTEIN PYRR"/>
    <property type="match status" value="1"/>
</dbReference>
<evidence type="ECO:0000313" key="9">
    <source>
        <dbReference type="Proteomes" id="UP001282284"/>
    </source>
</evidence>
<evidence type="ECO:0000256" key="1">
    <source>
        <dbReference type="ARBA" id="ARBA00005565"/>
    </source>
</evidence>
<evidence type="ECO:0000256" key="2">
    <source>
        <dbReference type="ARBA" id="ARBA00022472"/>
    </source>
</evidence>
<name>A0ABU4G8B7_9BACL</name>
<comment type="catalytic activity">
    <reaction evidence="6">
        <text>UMP + diphosphate = 5-phospho-alpha-D-ribose 1-diphosphate + uracil</text>
        <dbReference type="Rhea" id="RHEA:13017"/>
        <dbReference type="ChEBI" id="CHEBI:17568"/>
        <dbReference type="ChEBI" id="CHEBI:33019"/>
        <dbReference type="ChEBI" id="CHEBI:57865"/>
        <dbReference type="ChEBI" id="CHEBI:58017"/>
        <dbReference type="EC" id="2.4.2.9"/>
    </reaction>
</comment>
<dbReference type="NCBIfam" id="NF003549">
    <property type="entry name" value="PRK05205.1-5"/>
    <property type="match status" value="1"/>
</dbReference>
<dbReference type="GO" id="GO:0004845">
    <property type="term" value="F:uracil phosphoribosyltransferase activity"/>
    <property type="evidence" value="ECO:0007669"/>
    <property type="project" value="UniProtKB-EC"/>
</dbReference>
<dbReference type="Gene3D" id="3.40.50.2020">
    <property type="match status" value="1"/>
</dbReference>
<keyword evidence="5 6" id="KW-0804">Transcription</keyword>
<evidence type="ECO:0000313" key="8">
    <source>
        <dbReference type="EMBL" id="MDW0111847.1"/>
    </source>
</evidence>
<dbReference type="PANTHER" id="PTHR11608:SF0">
    <property type="entry name" value="BIFUNCTIONAL PROTEIN PYRR"/>
    <property type="match status" value="1"/>
</dbReference>
<dbReference type="InterPro" id="IPR050137">
    <property type="entry name" value="PyrR_bifunctional"/>
</dbReference>
<dbReference type="HAMAP" id="MF_01219">
    <property type="entry name" value="PyrR"/>
    <property type="match status" value="1"/>
</dbReference>
<keyword evidence="9" id="KW-1185">Reference proteome</keyword>
<comment type="subunit">
    <text evidence="6">Homodimer and homohexamer; in equilibrium.</text>
</comment>
<evidence type="ECO:0000256" key="4">
    <source>
        <dbReference type="ARBA" id="ARBA00023015"/>
    </source>
</evidence>
<comment type="function">
    <text evidence="6">Also displays a weak uracil phosphoribosyltransferase activity which is not physiologically significant.</text>
</comment>
<accession>A0ABU4G8B7</accession>
<comment type="similarity">
    <text evidence="1 6">Belongs to the purine/pyrimidine phosphoribosyltransferase family. PyrR subfamily.</text>
</comment>
<feature type="domain" description="Phosphoribosyltransferase" evidence="7">
    <location>
        <begin position="7"/>
        <end position="157"/>
    </location>
</feature>
<dbReference type="NCBIfam" id="NF003547">
    <property type="entry name" value="PRK05205.1-3"/>
    <property type="match status" value="1"/>
</dbReference>
<keyword evidence="6 8" id="KW-0808">Transferase</keyword>
<dbReference type="Pfam" id="PF00156">
    <property type="entry name" value="Pribosyltran"/>
    <property type="match status" value="1"/>
</dbReference>
<dbReference type="CDD" id="cd06223">
    <property type="entry name" value="PRTases_typeI"/>
    <property type="match status" value="1"/>
</dbReference>
<keyword evidence="6" id="KW-0694">RNA-binding</keyword>
<protein>
    <recommendedName>
        <fullName evidence="6">Bifunctional protein PyrR</fullName>
    </recommendedName>
    <domain>
        <recommendedName>
            <fullName evidence="6">Pyrimidine operon regulatory protein</fullName>
        </recommendedName>
    </domain>
    <domain>
        <recommendedName>
            <fullName evidence="6">Uracil phosphoribosyltransferase</fullName>
            <shortName evidence="6">UPRTase</shortName>
            <ecNumber evidence="6">2.4.2.9</ecNumber>
        </recommendedName>
    </domain>
</protein>
<keyword evidence="4 6" id="KW-0805">Transcription regulation</keyword>
<evidence type="ECO:0000259" key="7">
    <source>
        <dbReference type="Pfam" id="PF00156"/>
    </source>
</evidence>
<keyword evidence="2 6" id="KW-0806">Transcription termination</keyword>
<dbReference type="RefSeq" id="WP_317941722.1">
    <property type="nucleotide sequence ID" value="NZ_JAUBDI010000001.1"/>
</dbReference>
<comment type="caution">
    <text evidence="8">The sequence shown here is derived from an EMBL/GenBank/DDBJ whole genome shotgun (WGS) entry which is preliminary data.</text>
</comment>
<dbReference type="SUPFAM" id="SSF53271">
    <property type="entry name" value="PRTase-like"/>
    <property type="match status" value="1"/>
</dbReference>
<dbReference type="InterPro" id="IPR000836">
    <property type="entry name" value="PRTase_dom"/>
</dbReference>
<organism evidence="8 9">
    <name type="scientific">Sporosarcina saromensis</name>
    <dbReference type="NCBI Taxonomy" id="359365"/>
    <lineage>
        <taxon>Bacteria</taxon>
        <taxon>Bacillati</taxon>
        <taxon>Bacillota</taxon>
        <taxon>Bacilli</taxon>
        <taxon>Bacillales</taxon>
        <taxon>Caryophanaceae</taxon>
        <taxon>Sporosarcina</taxon>
    </lineage>
</organism>
<feature type="short sequence motif" description="PRPP-binding" evidence="6">
    <location>
        <begin position="101"/>
        <end position="113"/>
    </location>
</feature>
<evidence type="ECO:0000256" key="6">
    <source>
        <dbReference type="HAMAP-Rule" id="MF_01219"/>
    </source>
</evidence>
<dbReference type="EMBL" id="JAUBDI010000001">
    <property type="protein sequence ID" value="MDW0111847.1"/>
    <property type="molecule type" value="Genomic_DNA"/>
</dbReference>
<proteinExistence type="inferred from homology"/>
<dbReference type="EC" id="2.4.2.9" evidence="6"/>
<evidence type="ECO:0000256" key="5">
    <source>
        <dbReference type="ARBA" id="ARBA00023163"/>
    </source>
</evidence>
<gene>
    <name evidence="6 8" type="primary">pyrR</name>
    <name evidence="8" type="ORF">QT711_01525</name>
</gene>
<sequence length="180" mass="19966">MTEKAIILDEQAITRAVTRIAHEIIEKNKGIDQCILVGIKTRGAILAKRLADKIAQIEGKAILTGELDITLYRDDLQMKHHNQEPLVQQVDIQHDVTEKKVILVDDVLYTGRTVRAAMDAVIDLGRPAAIQLAVLVDRGHRELPIRPDFVGKNIPTSSEERVVVSVSEEDGKDGVTIHTK</sequence>
<dbReference type="NCBIfam" id="NF003548">
    <property type="entry name" value="PRK05205.1-4"/>
    <property type="match status" value="1"/>
</dbReference>
<keyword evidence="3 6" id="KW-0328">Glycosyltransferase</keyword>
<evidence type="ECO:0000256" key="3">
    <source>
        <dbReference type="ARBA" id="ARBA00022676"/>
    </source>
</evidence>
<reference evidence="8 9" key="1">
    <citation type="submission" date="2023-06" db="EMBL/GenBank/DDBJ databases">
        <title>Sporosarcina sp. nov., isolated from Korean traditional fermented seafood 'Jeotgal'.</title>
        <authorList>
            <person name="Yang A.I."/>
            <person name="Shin N.-R."/>
        </authorList>
    </citation>
    <scope>NUCLEOTIDE SEQUENCE [LARGE SCALE GENOMIC DNA]</scope>
    <source>
        <strain evidence="8 9">KCTC13119</strain>
    </source>
</reference>
<dbReference type="Proteomes" id="UP001282284">
    <property type="component" value="Unassembled WGS sequence"/>
</dbReference>
<dbReference type="InterPro" id="IPR029057">
    <property type="entry name" value="PRTase-like"/>
</dbReference>
<dbReference type="InterPro" id="IPR023050">
    <property type="entry name" value="PyrR"/>
</dbReference>